<sequence length="328" mass="37154">MDSRKPDEEEEIVHDFPPFLRTYKSGRVERFMGTDIIPPSLDSKTNVQSQDVVYSRDLNLSSRLYLPKNINPDQKLPLLVYYHGGGFVIETPYSPNYHNFCNRLASQANIMIVSVDYRRAPEHHLPAAYDDSWTALKWAASHFNGNGPEEWLNCYADLGKVFLAGDSAGANIAHHMGMRYGEEKLFGINVIGIVLIHPYFWGKEPVGNEAKDSEVRLKINGIWYFACPTTSGCDDPLINPATDPKLATLGCNKVLIFVAEKDFLKDRGWFYYESLRKSGWGGSVEIIEAKEENHVFHLFNPENENAKIMVQNIVSFICQDKALIKSLS</sequence>
<dbReference type="InterPro" id="IPR033140">
    <property type="entry name" value="Lipase_GDXG_put_SER_AS"/>
</dbReference>
<dbReference type="GO" id="GO:0016787">
    <property type="term" value="F:hydrolase activity"/>
    <property type="evidence" value="ECO:0007669"/>
    <property type="project" value="InterPro"/>
</dbReference>
<accession>B9RY23</accession>
<dbReference type="Pfam" id="PF07859">
    <property type="entry name" value="Abhydrolase_3"/>
    <property type="match status" value="1"/>
</dbReference>
<reference evidence="5" key="1">
    <citation type="journal article" date="2010" name="Nat. Biotechnol.">
        <title>Draft genome sequence of the oilseed species Ricinus communis.</title>
        <authorList>
            <person name="Chan A.P."/>
            <person name="Crabtree J."/>
            <person name="Zhao Q."/>
            <person name="Lorenzi H."/>
            <person name="Orvis J."/>
            <person name="Puiu D."/>
            <person name="Melake-Berhan A."/>
            <person name="Jones K.M."/>
            <person name="Redman J."/>
            <person name="Chen G."/>
            <person name="Cahoon E.B."/>
            <person name="Gedil M."/>
            <person name="Stanke M."/>
            <person name="Haas B.J."/>
            <person name="Wortman J.R."/>
            <person name="Fraser-Liggett C.M."/>
            <person name="Ravel J."/>
            <person name="Rabinowicz P.D."/>
        </authorList>
    </citation>
    <scope>NUCLEOTIDE SEQUENCE [LARGE SCALE GENOMIC DNA]</scope>
    <source>
        <strain evidence="5">cv. Hale</strain>
    </source>
</reference>
<dbReference type="InParanoid" id="B9RY23"/>
<proteinExistence type="inferred from homology"/>
<evidence type="ECO:0000313" key="4">
    <source>
        <dbReference type="EMBL" id="EEF43715.1"/>
    </source>
</evidence>
<dbReference type="AlphaFoldDB" id="B9RY23"/>
<gene>
    <name evidence="4" type="ORF">RCOM_0814010</name>
</gene>
<dbReference type="InterPro" id="IPR050466">
    <property type="entry name" value="Carboxylest/Gibb_receptor"/>
</dbReference>
<dbReference type="FunCoup" id="B9RY23">
    <property type="interactions" value="285"/>
</dbReference>
<evidence type="ECO:0000256" key="2">
    <source>
        <dbReference type="PROSITE-ProRule" id="PRU10038"/>
    </source>
</evidence>
<dbReference type="OrthoDB" id="408631at2759"/>
<evidence type="ECO:0000313" key="5">
    <source>
        <dbReference type="Proteomes" id="UP000008311"/>
    </source>
</evidence>
<dbReference type="SUPFAM" id="SSF53474">
    <property type="entry name" value="alpha/beta-Hydrolases"/>
    <property type="match status" value="1"/>
</dbReference>
<comment type="similarity">
    <text evidence="1">Belongs to the 'GDXG' lipolytic enzyme family.</text>
</comment>
<dbReference type="PANTHER" id="PTHR23024">
    <property type="entry name" value="ARYLACETAMIDE DEACETYLASE"/>
    <property type="match status" value="1"/>
</dbReference>
<dbReference type="InterPro" id="IPR029058">
    <property type="entry name" value="AB_hydrolase_fold"/>
</dbReference>
<dbReference type="STRING" id="3988.B9RY23"/>
<dbReference type="EMBL" id="EQ973830">
    <property type="protein sequence ID" value="EEF43715.1"/>
    <property type="molecule type" value="Genomic_DNA"/>
</dbReference>
<name>B9RY23_RICCO</name>
<feature type="domain" description="Alpha/beta hydrolase fold-3" evidence="3">
    <location>
        <begin position="79"/>
        <end position="297"/>
    </location>
</feature>
<protein>
    <submittedName>
        <fullName evidence="4">Gibberellin receptor GID1, putative</fullName>
    </submittedName>
</protein>
<dbReference type="PROSITE" id="PS01174">
    <property type="entry name" value="LIPASE_GDXG_SER"/>
    <property type="match status" value="1"/>
</dbReference>
<organism evidence="4 5">
    <name type="scientific">Ricinus communis</name>
    <name type="common">Castor bean</name>
    <dbReference type="NCBI Taxonomy" id="3988"/>
    <lineage>
        <taxon>Eukaryota</taxon>
        <taxon>Viridiplantae</taxon>
        <taxon>Streptophyta</taxon>
        <taxon>Embryophyta</taxon>
        <taxon>Tracheophyta</taxon>
        <taxon>Spermatophyta</taxon>
        <taxon>Magnoliopsida</taxon>
        <taxon>eudicotyledons</taxon>
        <taxon>Gunneridae</taxon>
        <taxon>Pentapetalae</taxon>
        <taxon>rosids</taxon>
        <taxon>fabids</taxon>
        <taxon>Malpighiales</taxon>
        <taxon>Euphorbiaceae</taxon>
        <taxon>Acalyphoideae</taxon>
        <taxon>Acalypheae</taxon>
        <taxon>Ricinus</taxon>
    </lineage>
</organism>
<keyword evidence="4" id="KW-0675">Receptor</keyword>
<evidence type="ECO:0000256" key="1">
    <source>
        <dbReference type="ARBA" id="ARBA00010515"/>
    </source>
</evidence>
<dbReference type="InterPro" id="IPR013094">
    <property type="entry name" value="AB_hydrolase_3"/>
</dbReference>
<dbReference type="Proteomes" id="UP000008311">
    <property type="component" value="Unassembled WGS sequence"/>
</dbReference>
<evidence type="ECO:0000259" key="3">
    <source>
        <dbReference type="Pfam" id="PF07859"/>
    </source>
</evidence>
<dbReference type="eggNOG" id="KOG1515">
    <property type="taxonomic scope" value="Eukaryota"/>
</dbReference>
<dbReference type="KEGG" id="rcu:8275327"/>
<keyword evidence="5" id="KW-1185">Reference proteome</keyword>
<dbReference type="Gene3D" id="3.40.50.1820">
    <property type="entry name" value="alpha/beta hydrolase"/>
    <property type="match status" value="1"/>
</dbReference>
<feature type="active site" evidence="2">
    <location>
        <position position="167"/>
    </location>
</feature>
<dbReference type="PANTHER" id="PTHR23024:SF504">
    <property type="entry name" value="ALPHA_BETA HYDROLASE FOLD-3 DOMAIN-CONTAINING PROTEIN"/>
    <property type="match status" value="1"/>
</dbReference>